<gene>
    <name evidence="1" type="ORF">AVEN_203835_1</name>
</gene>
<sequence length="53" mass="5949">MDLYQSAPYRTPPHAAVPDAITATEPVDWMWDNLPHTTGALIHTEISKLMMVN</sequence>
<keyword evidence="2" id="KW-1185">Reference proteome</keyword>
<reference evidence="1 2" key="1">
    <citation type="journal article" date="2019" name="Sci. Rep.">
        <title>Orb-weaving spider Araneus ventricosus genome elucidates the spidroin gene catalogue.</title>
        <authorList>
            <person name="Kono N."/>
            <person name="Nakamura H."/>
            <person name="Ohtoshi R."/>
            <person name="Moran D.A.P."/>
            <person name="Shinohara A."/>
            <person name="Yoshida Y."/>
            <person name="Fujiwara M."/>
            <person name="Mori M."/>
            <person name="Tomita M."/>
            <person name="Arakawa K."/>
        </authorList>
    </citation>
    <scope>NUCLEOTIDE SEQUENCE [LARGE SCALE GENOMIC DNA]</scope>
</reference>
<evidence type="ECO:0000313" key="1">
    <source>
        <dbReference type="EMBL" id="GBN14089.1"/>
    </source>
</evidence>
<evidence type="ECO:0000313" key="2">
    <source>
        <dbReference type="Proteomes" id="UP000499080"/>
    </source>
</evidence>
<accession>A0A4Y2LI33</accession>
<organism evidence="1 2">
    <name type="scientific">Araneus ventricosus</name>
    <name type="common">Orbweaver spider</name>
    <name type="synonym">Epeira ventricosa</name>
    <dbReference type="NCBI Taxonomy" id="182803"/>
    <lineage>
        <taxon>Eukaryota</taxon>
        <taxon>Metazoa</taxon>
        <taxon>Ecdysozoa</taxon>
        <taxon>Arthropoda</taxon>
        <taxon>Chelicerata</taxon>
        <taxon>Arachnida</taxon>
        <taxon>Araneae</taxon>
        <taxon>Araneomorphae</taxon>
        <taxon>Entelegynae</taxon>
        <taxon>Araneoidea</taxon>
        <taxon>Araneidae</taxon>
        <taxon>Araneus</taxon>
    </lineage>
</organism>
<dbReference type="Proteomes" id="UP000499080">
    <property type="component" value="Unassembled WGS sequence"/>
</dbReference>
<proteinExistence type="predicted"/>
<dbReference type="EMBL" id="BGPR01199532">
    <property type="protein sequence ID" value="GBN14089.1"/>
    <property type="molecule type" value="Genomic_DNA"/>
</dbReference>
<dbReference type="AlphaFoldDB" id="A0A4Y2LI33"/>
<comment type="caution">
    <text evidence="1">The sequence shown here is derived from an EMBL/GenBank/DDBJ whole genome shotgun (WGS) entry which is preliminary data.</text>
</comment>
<feature type="non-terminal residue" evidence="1">
    <location>
        <position position="53"/>
    </location>
</feature>
<protein>
    <submittedName>
        <fullName evidence="1">Uncharacterized protein</fullName>
    </submittedName>
</protein>
<name>A0A4Y2LI33_ARAVE</name>